<keyword evidence="1" id="KW-0812">Transmembrane</keyword>
<proteinExistence type="predicted"/>
<sequence length="146" mass="15812">MKKISRLARYLALAASLGTPLLAAAQTGIDASRITQYSDGIIDLINSVFVPVVMAIAFLVFLWGVYKYYIYNADSETERAKGHQTMLWGLIAFVVILSIWGLIAVVRTTFGIEQTVNTPAPPIFNVSGGSGGGTNNWNTSGNWNNP</sequence>
<dbReference type="NCBIfam" id="NF045849">
    <property type="entry name" value="ICE_MMCAP2_0565"/>
    <property type="match status" value="1"/>
</dbReference>
<dbReference type="InterPro" id="IPR043993">
    <property type="entry name" value="T4SS_pilin"/>
</dbReference>
<feature type="transmembrane region" description="Helical" evidence="1">
    <location>
        <begin position="87"/>
        <end position="106"/>
    </location>
</feature>
<keyword evidence="2" id="KW-0732">Signal</keyword>
<evidence type="ECO:0000256" key="2">
    <source>
        <dbReference type="SAM" id="SignalP"/>
    </source>
</evidence>
<keyword evidence="1" id="KW-1133">Transmembrane helix</keyword>
<evidence type="ECO:0000256" key="1">
    <source>
        <dbReference type="SAM" id="Phobius"/>
    </source>
</evidence>
<accession>A0A1F6F004</accession>
<dbReference type="Pfam" id="PF18895">
    <property type="entry name" value="T4SS_pilin"/>
    <property type="match status" value="1"/>
</dbReference>
<feature type="chain" id="PRO_5009524291" description="DUF5671 domain-containing protein" evidence="2">
    <location>
        <begin position="26"/>
        <end position="146"/>
    </location>
</feature>
<keyword evidence="1" id="KW-0472">Membrane</keyword>
<feature type="signal peptide" evidence="2">
    <location>
        <begin position="1"/>
        <end position="25"/>
    </location>
</feature>
<dbReference type="AlphaFoldDB" id="A0A1F6F004"/>
<evidence type="ECO:0008006" key="5">
    <source>
        <dbReference type="Google" id="ProtNLM"/>
    </source>
</evidence>
<evidence type="ECO:0000313" key="4">
    <source>
        <dbReference type="Proteomes" id="UP000178919"/>
    </source>
</evidence>
<feature type="transmembrane region" description="Helical" evidence="1">
    <location>
        <begin position="41"/>
        <end position="66"/>
    </location>
</feature>
<name>A0A1F6F004_9BACT</name>
<protein>
    <recommendedName>
        <fullName evidence="5">DUF5671 domain-containing protein</fullName>
    </recommendedName>
</protein>
<gene>
    <name evidence="3" type="ORF">A3J11_00200</name>
</gene>
<organism evidence="3 4">
    <name type="scientific">Candidatus Kaiserbacteria bacterium RIFCSPLOWO2_02_FULL_55_12</name>
    <dbReference type="NCBI Taxonomy" id="1798522"/>
    <lineage>
        <taxon>Bacteria</taxon>
        <taxon>Candidatus Kaiseribacteriota</taxon>
    </lineage>
</organism>
<dbReference type="EMBL" id="MFMJ01000028">
    <property type="protein sequence ID" value="OGG79153.1"/>
    <property type="molecule type" value="Genomic_DNA"/>
</dbReference>
<reference evidence="3 4" key="1">
    <citation type="journal article" date="2016" name="Nat. Commun.">
        <title>Thousands of microbial genomes shed light on interconnected biogeochemical processes in an aquifer system.</title>
        <authorList>
            <person name="Anantharaman K."/>
            <person name="Brown C.T."/>
            <person name="Hug L.A."/>
            <person name="Sharon I."/>
            <person name="Castelle C.J."/>
            <person name="Probst A.J."/>
            <person name="Thomas B.C."/>
            <person name="Singh A."/>
            <person name="Wilkins M.J."/>
            <person name="Karaoz U."/>
            <person name="Brodie E.L."/>
            <person name="Williams K.H."/>
            <person name="Hubbard S.S."/>
            <person name="Banfield J.F."/>
        </authorList>
    </citation>
    <scope>NUCLEOTIDE SEQUENCE [LARGE SCALE GENOMIC DNA]</scope>
</reference>
<evidence type="ECO:0000313" key="3">
    <source>
        <dbReference type="EMBL" id="OGG79153.1"/>
    </source>
</evidence>
<comment type="caution">
    <text evidence="3">The sequence shown here is derived from an EMBL/GenBank/DDBJ whole genome shotgun (WGS) entry which is preliminary data.</text>
</comment>
<dbReference type="Proteomes" id="UP000178919">
    <property type="component" value="Unassembled WGS sequence"/>
</dbReference>